<dbReference type="EMBL" id="JALKII010000016">
    <property type="protein sequence ID" value="MCK0538826.1"/>
    <property type="molecule type" value="Genomic_DNA"/>
</dbReference>
<dbReference type="SUPFAM" id="SSF55785">
    <property type="entry name" value="PYP-like sensor domain (PAS domain)"/>
    <property type="match status" value="1"/>
</dbReference>
<dbReference type="Proteomes" id="UP001165524">
    <property type="component" value="Unassembled WGS sequence"/>
</dbReference>
<dbReference type="SUPFAM" id="SSF46894">
    <property type="entry name" value="C-terminal effector domain of the bipartite response regulators"/>
    <property type="match status" value="1"/>
</dbReference>
<name>A0ABT0EAG1_9GAMM</name>
<protein>
    <submittedName>
        <fullName evidence="2">LuxR C-terminal-related transcriptional regulator</fullName>
    </submittedName>
</protein>
<proteinExistence type="predicted"/>
<accession>A0ABT0EAG1</accession>
<dbReference type="InterPro" id="IPR036388">
    <property type="entry name" value="WH-like_DNA-bd_sf"/>
</dbReference>
<evidence type="ECO:0000259" key="1">
    <source>
        <dbReference type="SMART" id="SM00421"/>
    </source>
</evidence>
<dbReference type="Pfam" id="PF00196">
    <property type="entry name" value="GerE"/>
    <property type="match status" value="1"/>
</dbReference>
<sequence length="374" mass="42441">MDALLDFVGEIYEASCNTRHWDSVAESLCRLLNARSGGIFMEDYEGKIRGIIGAYGLPKPVRVAYRFGMSRYDYTFQLQRRDPPGKARQLIDAQAIRHQHPLYYRLILKPNDIGFLCSMSFYNNEEWHVGLALHRSFNAAPFSSEDCTTLQRLYPHFKRAMRIHKELQQLRTRQQNLSKTLSRLTLGVIIVSPDREVAYCNPVAEALLAQQGALIIDRHGRLKAHYPEENQRLQTLIAHLASVDKQDITTRDEAIGLHHPDKEHAINVMLATLNEASDSMHPPGYVALYLCDPESALNLSGDALRKLYNMTPAEARVAIALVNGLSPREISERHCVSIETVRSQLKSIYSKMGVSKQQDVIRVLLSGRIEARSY</sequence>
<dbReference type="InterPro" id="IPR016032">
    <property type="entry name" value="Sig_transdc_resp-reg_C-effctor"/>
</dbReference>
<reference evidence="2" key="1">
    <citation type="submission" date="2022-04" db="EMBL/GenBank/DDBJ databases">
        <title>Alcanivorax sp. CY1518 draft genome sequence.</title>
        <authorList>
            <person name="Zhao G."/>
            <person name="An M."/>
        </authorList>
    </citation>
    <scope>NUCLEOTIDE SEQUENCE</scope>
    <source>
        <strain evidence="2">CY1518</strain>
    </source>
</reference>
<gene>
    <name evidence="2" type="ORF">MU846_14010</name>
</gene>
<dbReference type="Gene3D" id="3.30.450.20">
    <property type="entry name" value="PAS domain"/>
    <property type="match status" value="1"/>
</dbReference>
<dbReference type="SMART" id="SM00421">
    <property type="entry name" value="HTH_LUXR"/>
    <property type="match status" value="1"/>
</dbReference>
<evidence type="ECO:0000313" key="3">
    <source>
        <dbReference type="Proteomes" id="UP001165524"/>
    </source>
</evidence>
<organism evidence="2 3">
    <name type="scientific">Alcanivorax quisquiliarum</name>
    <dbReference type="NCBI Taxonomy" id="2933565"/>
    <lineage>
        <taxon>Bacteria</taxon>
        <taxon>Pseudomonadati</taxon>
        <taxon>Pseudomonadota</taxon>
        <taxon>Gammaproteobacteria</taxon>
        <taxon>Oceanospirillales</taxon>
        <taxon>Alcanivoracaceae</taxon>
        <taxon>Alcanivorax</taxon>
    </lineage>
</organism>
<dbReference type="SUPFAM" id="SSF55781">
    <property type="entry name" value="GAF domain-like"/>
    <property type="match status" value="1"/>
</dbReference>
<evidence type="ECO:0000313" key="2">
    <source>
        <dbReference type="EMBL" id="MCK0538826.1"/>
    </source>
</evidence>
<keyword evidence="3" id="KW-1185">Reference proteome</keyword>
<dbReference type="RefSeq" id="WP_246953824.1">
    <property type="nucleotide sequence ID" value="NZ_JALKII010000016.1"/>
</dbReference>
<dbReference type="Gene3D" id="1.10.10.10">
    <property type="entry name" value="Winged helix-like DNA-binding domain superfamily/Winged helix DNA-binding domain"/>
    <property type="match status" value="1"/>
</dbReference>
<feature type="domain" description="HTH luxR-type" evidence="1">
    <location>
        <begin position="307"/>
        <end position="364"/>
    </location>
</feature>
<comment type="caution">
    <text evidence="2">The sequence shown here is derived from an EMBL/GenBank/DDBJ whole genome shotgun (WGS) entry which is preliminary data.</text>
</comment>
<dbReference type="InterPro" id="IPR000792">
    <property type="entry name" value="Tscrpt_reg_LuxR_C"/>
</dbReference>
<dbReference type="InterPro" id="IPR035965">
    <property type="entry name" value="PAS-like_dom_sf"/>
</dbReference>